<gene>
    <name evidence="1" type="ORF">BJ878DRAFT_419862</name>
</gene>
<evidence type="ECO:0000313" key="1">
    <source>
        <dbReference type="EMBL" id="KAG9245114.1"/>
    </source>
</evidence>
<protein>
    <recommendedName>
        <fullName evidence="3">Protein kinase domain-containing protein</fullName>
    </recommendedName>
</protein>
<dbReference type="OrthoDB" id="2156052at2759"/>
<dbReference type="AlphaFoldDB" id="A0A9P8CFG0"/>
<accession>A0A9P8CFG0</accession>
<evidence type="ECO:0000313" key="2">
    <source>
        <dbReference type="Proteomes" id="UP000887226"/>
    </source>
</evidence>
<evidence type="ECO:0008006" key="3">
    <source>
        <dbReference type="Google" id="ProtNLM"/>
    </source>
</evidence>
<name>A0A9P8CFG0_9HELO</name>
<proteinExistence type="predicted"/>
<keyword evidence="2" id="KW-1185">Reference proteome</keyword>
<comment type="caution">
    <text evidence="1">The sequence shown here is derived from an EMBL/GenBank/DDBJ whole genome shotgun (WGS) entry which is preliminary data.</text>
</comment>
<sequence>VPVYLRNISLANAYFLDFGVRIVHMLLTSWAGEWTQKDLISRIGSCGCSFGDRGVEHCNVRPPNVLWNTENSKVILVGFERSIILKCASTLHKVSPNVKWKHQDAKGETFDDLRTRPSFYAIHNLRAYLNDNDS</sequence>
<dbReference type="Proteomes" id="UP000887226">
    <property type="component" value="Unassembled WGS sequence"/>
</dbReference>
<feature type="non-terminal residue" evidence="1">
    <location>
        <position position="1"/>
    </location>
</feature>
<reference evidence="1" key="1">
    <citation type="journal article" date="2021" name="IMA Fungus">
        <title>Genomic characterization of three marine fungi, including Emericellopsis atlantica sp. nov. with signatures of a generalist lifestyle and marine biomass degradation.</title>
        <authorList>
            <person name="Hagestad O.C."/>
            <person name="Hou L."/>
            <person name="Andersen J.H."/>
            <person name="Hansen E.H."/>
            <person name="Altermark B."/>
            <person name="Li C."/>
            <person name="Kuhnert E."/>
            <person name="Cox R.J."/>
            <person name="Crous P.W."/>
            <person name="Spatafora J.W."/>
            <person name="Lail K."/>
            <person name="Amirebrahimi M."/>
            <person name="Lipzen A."/>
            <person name="Pangilinan J."/>
            <person name="Andreopoulos W."/>
            <person name="Hayes R.D."/>
            <person name="Ng V."/>
            <person name="Grigoriev I.V."/>
            <person name="Jackson S.A."/>
            <person name="Sutton T.D.S."/>
            <person name="Dobson A.D.W."/>
            <person name="Rama T."/>
        </authorList>
    </citation>
    <scope>NUCLEOTIDE SEQUENCE</scope>
    <source>
        <strain evidence="1">TRa3180A</strain>
    </source>
</reference>
<dbReference type="EMBL" id="MU253864">
    <property type="protein sequence ID" value="KAG9245114.1"/>
    <property type="molecule type" value="Genomic_DNA"/>
</dbReference>
<organism evidence="1 2">
    <name type="scientific">Calycina marina</name>
    <dbReference type="NCBI Taxonomy" id="1763456"/>
    <lineage>
        <taxon>Eukaryota</taxon>
        <taxon>Fungi</taxon>
        <taxon>Dikarya</taxon>
        <taxon>Ascomycota</taxon>
        <taxon>Pezizomycotina</taxon>
        <taxon>Leotiomycetes</taxon>
        <taxon>Helotiales</taxon>
        <taxon>Pezizellaceae</taxon>
        <taxon>Calycina</taxon>
    </lineage>
</organism>